<evidence type="ECO:0000256" key="1">
    <source>
        <dbReference type="ARBA" id="ARBA00004123"/>
    </source>
</evidence>
<reference evidence="8" key="2">
    <citation type="submission" date="2021-12" db="EMBL/GenBank/DDBJ databases">
        <title>Resequencing data analysis of finger millet.</title>
        <authorList>
            <person name="Hatakeyama M."/>
            <person name="Aluri S."/>
            <person name="Balachadran M.T."/>
            <person name="Sivarajan S.R."/>
            <person name="Poveda L."/>
            <person name="Shimizu-Inatsugi R."/>
            <person name="Schlapbach R."/>
            <person name="Sreeman S.M."/>
            <person name="Shimizu K.K."/>
        </authorList>
    </citation>
    <scope>NUCLEOTIDE SEQUENCE</scope>
</reference>
<reference evidence="8" key="1">
    <citation type="journal article" date="2018" name="DNA Res.">
        <title>Multiple hybrid de novo genome assembly of finger millet, an orphan allotetraploid crop.</title>
        <authorList>
            <person name="Hatakeyama M."/>
            <person name="Aluri S."/>
            <person name="Balachadran M.T."/>
            <person name="Sivarajan S.R."/>
            <person name="Patrignani A."/>
            <person name="Gruter S."/>
            <person name="Poveda L."/>
            <person name="Shimizu-Inatsugi R."/>
            <person name="Baeten J."/>
            <person name="Francoijs K.J."/>
            <person name="Nataraja K.N."/>
            <person name="Reddy Y.A.N."/>
            <person name="Phadnis S."/>
            <person name="Ravikumar R.L."/>
            <person name="Schlapbach R."/>
            <person name="Sreeman S.M."/>
            <person name="Shimizu K.K."/>
        </authorList>
    </citation>
    <scope>NUCLEOTIDE SEQUENCE</scope>
</reference>
<dbReference type="PROSITE" id="PS50811">
    <property type="entry name" value="WRKY"/>
    <property type="match status" value="1"/>
</dbReference>
<organism evidence="8 9">
    <name type="scientific">Eleusine coracana subsp. coracana</name>
    <dbReference type="NCBI Taxonomy" id="191504"/>
    <lineage>
        <taxon>Eukaryota</taxon>
        <taxon>Viridiplantae</taxon>
        <taxon>Streptophyta</taxon>
        <taxon>Embryophyta</taxon>
        <taxon>Tracheophyta</taxon>
        <taxon>Spermatophyta</taxon>
        <taxon>Magnoliopsida</taxon>
        <taxon>Liliopsida</taxon>
        <taxon>Poales</taxon>
        <taxon>Poaceae</taxon>
        <taxon>PACMAD clade</taxon>
        <taxon>Chloridoideae</taxon>
        <taxon>Cynodonteae</taxon>
        <taxon>Eleusininae</taxon>
        <taxon>Eleusine</taxon>
    </lineage>
</organism>
<evidence type="ECO:0000256" key="4">
    <source>
        <dbReference type="ARBA" id="ARBA00023125"/>
    </source>
</evidence>
<dbReference type="FunFam" id="2.20.25.80:FF:000006">
    <property type="entry name" value="WRKY transcription factor"/>
    <property type="match status" value="1"/>
</dbReference>
<dbReference type="Proteomes" id="UP001054889">
    <property type="component" value="Unassembled WGS sequence"/>
</dbReference>
<dbReference type="PANTHER" id="PTHR31221:SF360">
    <property type="entry name" value="WRKY DOMAIN-CONTAINING PROTEIN"/>
    <property type="match status" value="1"/>
</dbReference>
<dbReference type="InterPro" id="IPR044810">
    <property type="entry name" value="WRKY_plant"/>
</dbReference>
<evidence type="ECO:0000256" key="2">
    <source>
        <dbReference type="ARBA" id="ARBA00022737"/>
    </source>
</evidence>
<keyword evidence="6" id="KW-0539">Nucleus</keyword>
<dbReference type="Pfam" id="PF03106">
    <property type="entry name" value="WRKY"/>
    <property type="match status" value="1"/>
</dbReference>
<evidence type="ECO:0000256" key="3">
    <source>
        <dbReference type="ARBA" id="ARBA00023015"/>
    </source>
</evidence>
<dbReference type="GO" id="GO:0003700">
    <property type="term" value="F:DNA-binding transcription factor activity"/>
    <property type="evidence" value="ECO:0007669"/>
    <property type="project" value="InterPro"/>
</dbReference>
<keyword evidence="4" id="KW-0238">DNA-binding</keyword>
<evidence type="ECO:0000313" key="9">
    <source>
        <dbReference type="Proteomes" id="UP001054889"/>
    </source>
</evidence>
<dbReference type="InterPro" id="IPR003657">
    <property type="entry name" value="WRKY_dom"/>
</dbReference>
<protein>
    <recommendedName>
        <fullName evidence="7">WRKY domain-containing protein</fullName>
    </recommendedName>
</protein>
<dbReference type="InterPro" id="IPR036576">
    <property type="entry name" value="WRKY_dom_sf"/>
</dbReference>
<gene>
    <name evidence="8" type="primary">gb28598</name>
    <name evidence="8" type="ORF">PR202_gb28598</name>
</gene>
<comment type="caution">
    <text evidence="8">The sequence shown here is derived from an EMBL/GenBank/DDBJ whole genome shotgun (WGS) entry which is preliminary data.</text>
</comment>
<dbReference type="EMBL" id="BQKI01000098">
    <property type="protein sequence ID" value="GJN39476.1"/>
    <property type="molecule type" value="Genomic_DNA"/>
</dbReference>
<accession>A0AAV5FWU0</accession>
<evidence type="ECO:0000259" key="7">
    <source>
        <dbReference type="PROSITE" id="PS50811"/>
    </source>
</evidence>
<dbReference type="AlphaFoldDB" id="A0AAV5FWU0"/>
<keyword evidence="3" id="KW-0805">Transcription regulation</keyword>
<feature type="domain" description="WRKY" evidence="7">
    <location>
        <begin position="106"/>
        <end position="170"/>
    </location>
</feature>
<dbReference type="PANTHER" id="PTHR31221">
    <property type="entry name" value="WRKY TRANSCRIPTION FACTOR PROTEIN 1-RELATED"/>
    <property type="match status" value="1"/>
</dbReference>
<sequence>MQGHEKIAALKPVASRPFFTFRSFSKRLQDFTATGSQPITVLEETNLIRPKATRLTPLPSDLPTAISVTIDAGSGVLEEMEVDTEQVVSCDHLTTHHAVSKPLGNLKNSLLYDGYSWRKYGQKKVKGSEFPRSYYKCTHPSCPVKRKVETTIDGQIAEIVYSGEHNHPKPHPPRKLSSTNTEVLVVDVCDNNNVEAENLMGGHNRDQGTAVTASGSNSDCFDKFGKMSEVADNNKRYGYVAIHFAIENLLLLPYRACAFQVKNVGINFVELEETKAHAEILWFCDDKTAQDRFTSEKSIST</sequence>
<name>A0AAV5FWU0_ELECO</name>
<dbReference type="GO" id="GO:0043565">
    <property type="term" value="F:sequence-specific DNA binding"/>
    <property type="evidence" value="ECO:0007669"/>
    <property type="project" value="InterPro"/>
</dbReference>
<evidence type="ECO:0000256" key="5">
    <source>
        <dbReference type="ARBA" id="ARBA00023163"/>
    </source>
</evidence>
<dbReference type="Gene3D" id="2.20.25.80">
    <property type="entry name" value="WRKY domain"/>
    <property type="match status" value="1"/>
</dbReference>
<keyword evidence="2" id="KW-0677">Repeat</keyword>
<dbReference type="GO" id="GO:0005634">
    <property type="term" value="C:nucleus"/>
    <property type="evidence" value="ECO:0007669"/>
    <property type="project" value="UniProtKB-SubCell"/>
</dbReference>
<dbReference type="SUPFAM" id="SSF118290">
    <property type="entry name" value="WRKY DNA-binding domain"/>
    <property type="match status" value="1"/>
</dbReference>
<evidence type="ECO:0000313" key="8">
    <source>
        <dbReference type="EMBL" id="GJN39476.1"/>
    </source>
</evidence>
<comment type="subcellular location">
    <subcellularLocation>
        <location evidence="1">Nucleus</location>
    </subcellularLocation>
</comment>
<dbReference type="SMART" id="SM00774">
    <property type="entry name" value="WRKY"/>
    <property type="match status" value="1"/>
</dbReference>
<keyword evidence="9" id="KW-1185">Reference proteome</keyword>
<proteinExistence type="predicted"/>
<evidence type="ECO:0000256" key="6">
    <source>
        <dbReference type="ARBA" id="ARBA00023242"/>
    </source>
</evidence>
<keyword evidence="5" id="KW-0804">Transcription</keyword>